<reference evidence="2 3" key="1">
    <citation type="submission" date="2019-02" db="EMBL/GenBank/DDBJ databases">
        <authorList>
            <consortium name="Pathogen Informatics"/>
        </authorList>
    </citation>
    <scope>NUCLEOTIDE SEQUENCE [LARGE SCALE GENOMIC DNA]</scope>
    <source>
        <strain evidence="2 3">3012STDY6756503</strain>
    </source>
</reference>
<dbReference type="PANTHER" id="PTHR42951">
    <property type="entry name" value="METALLO-BETA-LACTAMASE DOMAIN-CONTAINING"/>
    <property type="match status" value="1"/>
</dbReference>
<dbReference type="Pfam" id="PF00753">
    <property type="entry name" value="Lactamase_B"/>
    <property type="match status" value="1"/>
</dbReference>
<dbReference type="InterPro" id="IPR036866">
    <property type="entry name" value="RibonucZ/Hydroxyglut_hydro"/>
</dbReference>
<evidence type="ECO:0000313" key="2">
    <source>
        <dbReference type="EMBL" id="VFA88371.1"/>
    </source>
</evidence>
<dbReference type="Proteomes" id="UP000360750">
    <property type="component" value="Unassembled WGS sequence"/>
</dbReference>
<keyword evidence="2" id="KW-0378">Hydrolase</keyword>
<name>A0ABD7V2C4_9ACTN</name>
<sequence length="327" mass="36274">MVLLSADARQTRADVRPLTPTSDGRYSDQMTTARSFTETRYDEVTVLASGNGGAFPYGNTVVARGSEGTLVVDPSVEVDHDPVGADAVMISHAHEDHIAGLRHFHATKWAHREDVAGVRSLQALLDGYGLSPDERDAVDAMIGDTFALTPGFPDAKDVEDGHVFDLGDITATVIHLPGHTRGHCGVLVEPTGFFYIADIDLTSFGPMYGDLGSSVDDYLASIARVREIEARWYGTFHQKGVVEGVGEFRSRLAEYEAVIHRREERLLDFLERPRTLEEIADRRLVYRPHVQMPFVDAVERRTAELHLDRLIRHGQVGETDEGAYHRL</sequence>
<dbReference type="AlphaFoldDB" id="A0ABD7V2C4"/>
<protein>
    <submittedName>
        <fullName evidence="2">Hydroxyacylglutathione hydrolase</fullName>
    </submittedName>
</protein>
<dbReference type="InterPro" id="IPR001279">
    <property type="entry name" value="Metallo-B-lactamas"/>
</dbReference>
<comment type="caution">
    <text evidence="2">The sequence shown here is derived from an EMBL/GenBank/DDBJ whole genome shotgun (WGS) entry which is preliminary data.</text>
</comment>
<organism evidence="2 3">
    <name type="scientific">Gordonia paraffinivorans</name>
    <dbReference type="NCBI Taxonomy" id="175628"/>
    <lineage>
        <taxon>Bacteria</taxon>
        <taxon>Bacillati</taxon>
        <taxon>Actinomycetota</taxon>
        <taxon>Actinomycetes</taxon>
        <taxon>Mycobacteriales</taxon>
        <taxon>Gordoniaceae</taxon>
        <taxon>Gordonia</taxon>
    </lineage>
</organism>
<dbReference type="Gene3D" id="3.60.15.10">
    <property type="entry name" value="Ribonuclease Z/Hydroxyacylglutathione hydrolase-like"/>
    <property type="match status" value="1"/>
</dbReference>
<evidence type="ECO:0000259" key="1">
    <source>
        <dbReference type="SMART" id="SM00849"/>
    </source>
</evidence>
<dbReference type="GO" id="GO:0016787">
    <property type="term" value="F:hydrolase activity"/>
    <property type="evidence" value="ECO:0007669"/>
    <property type="project" value="UniProtKB-KW"/>
</dbReference>
<dbReference type="EMBL" id="CAACYD010000006">
    <property type="protein sequence ID" value="VFA88371.1"/>
    <property type="molecule type" value="Genomic_DNA"/>
</dbReference>
<dbReference type="CDD" id="cd06262">
    <property type="entry name" value="metallo-hydrolase-like_MBL-fold"/>
    <property type="match status" value="1"/>
</dbReference>
<gene>
    <name evidence="2" type="ORF">NCTC8139_01916</name>
</gene>
<accession>A0ABD7V2C4</accession>
<evidence type="ECO:0000313" key="3">
    <source>
        <dbReference type="Proteomes" id="UP000360750"/>
    </source>
</evidence>
<dbReference type="SUPFAM" id="SSF56281">
    <property type="entry name" value="Metallo-hydrolase/oxidoreductase"/>
    <property type="match status" value="1"/>
</dbReference>
<dbReference type="PANTHER" id="PTHR42951:SF4">
    <property type="entry name" value="ACYL-COENZYME A THIOESTERASE MBLAC2"/>
    <property type="match status" value="1"/>
</dbReference>
<proteinExistence type="predicted"/>
<dbReference type="InterPro" id="IPR050855">
    <property type="entry name" value="NDM-1-like"/>
</dbReference>
<dbReference type="SMART" id="SM00849">
    <property type="entry name" value="Lactamase_B"/>
    <property type="match status" value="1"/>
</dbReference>
<feature type="domain" description="Metallo-beta-lactamase" evidence="1">
    <location>
        <begin position="57"/>
        <end position="237"/>
    </location>
</feature>